<dbReference type="GO" id="GO:0017004">
    <property type="term" value="P:cytochrome complex assembly"/>
    <property type="evidence" value="ECO:0007669"/>
    <property type="project" value="UniProtKB-KW"/>
</dbReference>
<dbReference type="Pfam" id="PF03918">
    <property type="entry name" value="CcmH"/>
    <property type="match status" value="1"/>
</dbReference>
<dbReference type="InterPro" id="IPR051263">
    <property type="entry name" value="C-type_cytochrome_biogenesis"/>
</dbReference>
<evidence type="ECO:0000259" key="8">
    <source>
        <dbReference type="Pfam" id="PF03918"/>
    </source>
</evidence>
<protein>
    <recommendedName>
        <fullName evidence="7">Cytochrome c-type biogenesis protein</fullName>
    </recommendedName>
</protein>
<proteinExistence type="inferred from homology"/>
<evidence type="ECO:0000313" key="10">
    <source>
        <dbReference type="Proteomes" id="UP000249061"/>
    </source>
</evidence>
<keyword evidence="5" id="KW-0201">Cytochrome c-type biogenesis</keyword>
<keyword evidence="2 7" id="KW-0349">Heme</keyword>
<name>A0A2W5VLG9_9BACT</name>
<keyword evidence="7" id="KW-1133">Transmembrane helix</keyword>
<dbReference type="InterPro" id="IPR005616">
    <property type="entry name" value="CcmH/CycL/Ccl2/NrfF_N"/>
</dbReference>
<dbReference type="PANTHER" id="PTHR47870">
    <property type="entry name" value="CYTOCHROME C-TYPE BIOGENESIS PROTEIN CCMH"/>
    <property type="match status" value="1"/>
</dbReference>
<dbReference type="Gene3D" id="1.10.8.640">
    <property type="entry name" value="Cytochrome C biogenesis protein"/>
    <property type="match status" value="1"/>
</dbReference>
<dbReference type="AlphaFoldDB" id="A0A2W5VLG9"/>
<keyword evidence="7" id="KW-0812">Transmembrane</keyword>
<gene>
    <name evidence="9" type="ORF">DI536_05990</name>
</gene>
<evidence type="ECO:0000256" key="2">
    <source>
        <dbReference type="ARBA" id="ARBA00022617"/>
    </source>
</evidence>
<evidence type="ECO:0000256" key="4">
    <source>
        <dbReference type="ARBA" id="ARBA00022729"/>
    </source>
</evidence>
<keyword evidence="4 7" id="KW-0732">Signal</keyword>
<accession>A0A2W5VLG9</accession>
<reference evidence="9 10" key="1">
    <citation type="submission" date="2017-08" db="EMBL/GenBank/DDBJ databases">
        <title>Infants hospitalized years apart are colonized by the same room-sourced microbial strains.</title>
        <authorList>
            <person name="Brooks B."/>
            <person name="Olm M.R."/>
            <person name="Firek B.A."/>
            <person name="Baker R."/>
            <person name="Thomas B.C."/>
            <person name="Morowitz M.J."/>
            <person name="Banfield J.F."/>
        </authorList>
    </citation>
    <scope>NUCLEOTIDE SEQUENCE [LARGE SCALE GENOMIC DNA]</scope>
    <source>
        <strain evidence="9">S2_003_000_R2_14</strain>
    </source>
</reference>
<evidence type="ECO:0000256" key="6">
    <source>
        <dbReference type="ARBA" id="ARBA00023004"/>
    </source>
</evidence>
<evidence type="ECO:0000313" key="9">
    <source>
        <dbReference type="EMBL" id="PZR16704.1"/>
    </source>
</evidence>
<evidence type="ECO:0000256" key="7">
    <source>
        <dbReference type="RuleBase" id="RU364112"/>
    </source>
</evidence>
<evidence type="ECO:0000256" key="1">
    <source>
        <dbReference type="ARBA" id="ARBA00010342"/>
    </source>
</evidence>
<feature type="transmembrane region" description="Helical" evidence="7">
    <location>
        <begin position="98"/>
        <end position="118"/>
    </location>
</feature>
<keyword evidence="3 7" id="KW-0479">Metal-binding</keyword>
<dbReference type="GO" id="GO:0046872">
    <property type="term" value="F:metal ion binding"/>
    <property type="evidence" value="ECO:0007669"/>
    <property type="project" value="UniProtKB-KW"/>
</dbReference>
<dbReference type="PANTHER" id="PTHR47870:SF1">
    <property type="entry name" value="CYTOCHROME C-TYPE BIOGENESIS PROTEIN CCMH"/>
    <property type="match status" value="1"/>
</dbReference>
<comment type="function">
    <text evidence="7">Possible subunit of a heme lyase.</text>
</comment>
<dbReference type="GO" id="GO:0005886">
    <property type="term" value="C:plasma membrane"/>
    <property type="evidence" value="ECO:0007669"/>
    <property type="project" value="TreeGrafter"/>
</dbReference>
<sequence>MIALVLSLVLTQGYAPPRQGQDPLDAQREERVQRVGKLLRCAVCQGVSIADSPASMARAQLDKVRELVAEGKTDDEIFDYFVDRYGQWALMEPRKSGVALTVWVAPILLLVIGLLLVLGTMGKKPAQVPSPPQGEEPNDDYLAQVRKDLDP</sequence>
<organism evidence="9 10">
    <name type="scientific">Archangium gephyra</name>
    <dbReference type="NCBI Taxonomy" id="48"/>
    <lineage>
        <taxon>Bacteria</taxon>
        <taxon>Pseudomonadati</taxon>
        <taxon>Myxococcota</taxon>
        <taxon>Myxococcia</taxon>
        <taxon>Myxococcales</taxon>
        <taxon>Cystobacterineae</taxon>
        <taxon>Archangiaceae</taxon>
        <taxon>Archangium</taxon>
    </lineage>
</organism>
<comment type="caution">
    <text evidence="9">The sequence shown here is derived from an EMBL/GenBank/DDBJ whole genome shotgun (WGS) entry which is preliminary data.</text>
</comment>
<dbReference type="CDD" id="cd16378">
    <property type="entry name" value="CcmH_N"/>
    <property type="match status" value="1"/>
</dbReference>
<feature type="domain" description="CcmH/CycL/Ccl2/NrfF N-terminal" evidence="8">
    <location>
        <begin position="14"/>
        <end position="129"/>
    </location>
</feature>
<dbReference type="EMBL" id="QFQP01000003">
    <property type="protein sequence ID" value="PZR16704.1"/>
    <property type="molecule type" value="Genomic_DNA"/>
</dbReference>
<keyword evidence="7" id="KW-0472">Membrane</keyword>
<dbReference type="Proteomes" id="UP000249061">
    <property type="component" value="Unassembled WGS sequence"/>
</dbReference>
<comment type="similarity">
    <text evidence="1 7">Belongs to the CcmH/CycL/Ccl2/NrfF family.</text>
</comment>
<evidence type="ECO:0000256" key="5">
    <source>
        <dbReference type="ARBA" id="ARBA00022748"/>
    </source>
</evidence>
<keyword evidence="6 7" id="KW-0408">Iron</keyword>
<evidence type="ECO:0000256" key="3">
    <source>
        <dbReference type="ARBA" id="ARBA00022723"/>
    </source>
</evidence>
<dbReference type="InterPro" id="IPR038297">
    <property type="entry name" value="CcmH/CycL/NrfF/Ccl2_sf"/>
</dbReference>